<reference evidence="1 2" key="1">
    <citation type="submission" date="2014-07" db="EMBL/GenBank/DDBJ databases">
        <title>Tepidicaulis marinum gen. nov., sp. nov., a novel marine bacterium denitrifying nitrate to nitrous oxide strictly under microaerobic conditions.</title>
        <authorList>
            <person name="Takeuchi M."/>
            <person name="Yamagishi T."/>
            <person name="Kamagata Y."/>
            <person name="Oshima K."/>
            <person name="Hattori M."/>
            <person name="Katayama T."/>
            <person name="Hanada S."/>
            <person name="Tamaki H."/>
            <person name="Marumo K."/>
            <person name="Maeda H."/>
            <person name="Nedachi M."/>
            <person name="Iwasaki W."/>
            <person name="Suwa Y."/>
            <person name="Sakata S."/>
        </authorList>
    </citation>
    <scope>NUCLEOTIDE SEQUENCE [LARGE SCALE GENOMIC DNA]</scope>
    <source>
        <strain evidence="1 2">MA2</strain>
    </source>
</reference>
<accession>A0A081B8L5</accession>
<dbReference type="Proteomes" id="UP000028702">
    <property type="component" value="Unassembled WGS sequence"/>
</dbReference>
<proteinExistence type="predicted"/>
<evidence type="ECO:0000313" key="1">
    <source>
        <dbReference type="EMBL" id="GAK44383.1"/>
    </source>
</evidence>
<evidence type="ECO:0000313" key="2">
    <source>
        <dbReference type="Proteomes" id="UP000028702"/>
    </source>
</evidence>
<organism evidence="1 2">
    <name type="scientific">Tepidicaulis marinus</name>
    <dbReference type="NCBI Taxonomy" id="1333998"/>
    <lineage>
        <taxon>Bacteria</taxon>
        <taxon>Pseudomonadati</taxon>
        <taxon>Pseudomonadota</taxon>
        <taxon>Alphaproteobacteria</taxon>
        <taxon>Hyphomicrobiales</taxon>
        <taxon>Parvibaculaceae</taxon>
        <taxon>Tepidicaulis</taxon>
    </lineage>
</organism>
<comment type="caution">
    <text evidence="1">The sequence shown here is derived from an EMBL/GenBank/DDBJ whole genome shotgun (WGS) entry which is preliminary data.</text>
</comment>
<dbReference type="EMBL" id="BBIO01000003">
    <property type="protein sequence ID" value="GAK44383.1"/>
    <property type="molecule type" value="Genomic_DNA"/>
</dbReference>
<keyword evidence="1" id="KW-0808">Transferase</keyword>
<protein>
    <submittedName>
        <fullName evidence="1">RNA-dependent RNA polymerase</fullName>
    </submittedName>
</protein>
<keyword evidence="2" id="KW-1185">Reference proteome</keyword>
<name>A0A081B8L5_9HYPH</name>
<dbReference type="GO" id="GO:0003968">
    <property type="term" value="F:RNA-directed RNA polymerase activity"/>
    <property type="evidence" value="ECO:0007669"/>
    <property type="project" value="UniProtKB-KW"/>
</dbReference>
<keyword evidence="1" id="KW-0548">Nucleotidyltransferase</keyword>
<gene>
    <name evidence="1" type="ORF">M2A_0882</name>
</gene>
<dbReference type="AlphaFoldDB" id="A0A081B8L5"/>
<dbReference type="STRING" id="1333998.M2A_0882"/>
<sequence length="109" mass="12709">MGAPVLLVADGAREDRSQHFIRLDPPVKFMHEIMYHGLRYGPGLGRRGNMHRHTFKKHFEYLLSDTDRLGFNGQKRRKMRRNVSRRGAFMTMKRNPRTLPAFPFVAAAN</sequence>
<keyword evidence="1" id="KW-0696">RNA-directed RNA polymerase</keyword>